<dbReference type="AlphaFoldDB" id="A0ABD3FWV6"/>
<keyword evidence="1" id="KW-0812">Transmembrane</keyword>
<feature type="transmembrane region" description="Helical" evidence="1">
    <location>
        <begin position="90"/>
        <end position="114"/>
    </location>
</feature>
<evidence type="ECO:0000313" key="2">
    <source>
        <dbReference type="EMBL" id="KAL3670896.1"/>
    </source>
</evidence>
<dbReference type="EMBL" id="JBIMZQ010000006">
    <property type="protein sequence ID" value="KAL3670896.1"/>
    <property type="molecule type" value="Genomic_DNA"/>
</dbReference>
<organism evidence="2 3">
    <name type="scientific">Phytophthora oleae</name>
    <dbReference type="NCBI Taxonomy" id="2107226"/>
    <lineage>
        <taxon>Eukaryota</taxon>
        <taxon>Sar</taxon>
        <taxon>Stramenopiles</taxon>
        <taxon>Oomycota</taxon>
        <taxon>Peronosporomycetes</taxon>
        <taxon>Peronosporales</taxon>
        <taxon>Peronosporaceae</taxon>
        <taxon>Phytophthora</taxon>
    </lineage>
</organism>
<name>A0ABD3FWV6_9STRA</name>
<comment type="caution">
    <text evidence="2">The sequence shown here is derived from an EMBL/GenBank/DDBJ whole genome shotgun (WGS) entry which is preliminary data.</text>
</comment>
<sequence length="353" mass="40247">MLRVVGSSYERIQQLWTDLTSYQGKNRKRWNAFLKLVDLAMETVMLRQLLQSGSPVSLTYGFAGFLALNSLSCIVNVLTDRFSALMEIFIDSIFDLAAAVLFPILTLVYCYYNFDFDRAAYLTYLEKLPLGSFEHIARSFADPSEIALFRVSFDSLRINSLTDFTIRISMNLALCFRFQRVLEALILARYREYTSRGVKKMIPHTGEPIAQNPVPRGFMAVYLAIILIILLSTHKAISDSDSLCSAHLECVVYTHRWATSDKHCPCLILIDVDLAPKTYEQWVNAVNAYDKVKNLASAGTLTSLQVINRELADWPEELRTCHGLKTIQLIYTDIQNIPDWAKDLHHLETMYAS</sequence>
<evidence type="ECO:0000256" key="1">
    <source>
        <dbReference type="SAM" id="Phobius"/>
    </source>
</evidence>
<accession>A0ABD3FWV6</accession>
<evidence type="ECO:0000313" key="3">
    <source>
        <dbReference type="Proteomes" id="UP001632037"/>
    </source>
</evidence>
<reference evidence="2 3" key="1">
    <citation type="submission" date="2024-09" db="EMBL/GenBank/DDBJ databases">
        <title>Genome sequencing and assembly of Phytophthora oleae, isolate VK10A, causative agent of rot of olive drupes.</title>
        <authorList>
            <person name="Conti Taguali S."/>
            <person name="Riolo M."/>
            <person name="La Spada F."/>
            <person name="Cacciola S.O."/>
            <person name="Dionisio G."/>
        </authorList>
    </citation>
    <scope>NUCLEOTIDE SEQUENCE [LARGE SCALE GENOMIC DNA]</scope>
    <source>
        <strain evidence="2 3">VK10A</strain>
    </source>
</reference>
<protein>
    <submittedName>
        <fullName evidence="2">Uncharacterized protein</fullName>
    </submittedName>
</protein>
<dbReference type="Proteomes" id="UP001632037">
    <property type="component" value="Unassembled WGS sequence"/>
</dbReference>
<gene>
    <name evidence="2" type="ORF">V7S43_004081</name>
</gene>
<keyword evidence="3" id="KW-1185">Reference proteome</keyword>
<proteinExistence type="predicted"/>
<keyword evidence="1" id="KW-0472">Membrane</keyword>
<keyword evidence="1" id="KW-1133">Transmembrane helix</keyword>
<feature type="transmembrane region" description="Helical" evidence="1">
    <location>
        <begin position="56"/>
        <end position="78"/>
    </location>
</feature>